<dbReference type="InterPro" id="IPR000014">
    <property type="entry name" value="PAS"/>
</dbReference>
<evidence type="ECO:0000313" key="8">
    <source>
        <dbReference type="Proteomes" id="UP000011058"/>
    </source>
</evidence>
<dbReference type="CDD" id="cd00082">
    <property type="entry name" value="HisKA"/>
    <property type="match status" value="1"/>
</dbReference>
<evidence type="ECO:0000259" key="6">
    <source>
        <dbReference type="PROSITE" id="PS50109"/>
    </source>
</evidence>
<dbReference type="SUPFAM" id="SSF55785">
    <property type="entry name" value="PYP-like sensor domain (PAS domain)"/>
    <property type="match status" value="2"/>
</dbReference>
<dbReference type="KEGG" id="fae:FAES_0070"/>
<dbReference type="PRINTS" id="PR00344">
    <property type="entry name" value="BCTRLSENSOR"/>
</dbReference>
<reference evidence="7 8" key="1">
    <citation type="journal article" date="2012" name="J. Bacteriol.">
        <title>Genome Sequence of Fibrella aestuarina BUZ 2T, a Filamentous Marine Bacterium.</title>
        <authorList>
            <person name="Filippini M."/>
            <person name="Qi W."/>
            <person name="Blom J."/>
            <person name="Goesmann A."/>
            <person name="Smits T.H."/>
            <person name="Bagheri H.C."/>
        </authorList>
    </citation>
    <scope>NUCLEOTIDE SEQUENCE [LARGE SCALE GENOMIC DNA]</scope>
    <source>
        <strain evidence="8">BUZ 2T</strain>
    </source>
</reference>
<gene>
    <name evidence="7" type="ORF">FAES_0070</name>
</gene>
<protein>
    <recommendedName>
        <fullName evidence="2">histidine kinase</fullName>
        <ecNumber evidence="2">2.7.13.3</ecNumber>
    </recommendedName>
</protein>
<dbReference type="SMART" id="SM00387">
    <property type="entry name" value="HATPase_c"/>
    <property type="match status" value="1"/>
</dbReference>
<dbReference type="Pfam" id="PF00512">
    <property type="entry name" value="HisKA"/>
    <property type="match status" value="1"/>
</dbReference>
<accession>I0K1T1</accession>
<dbReference type="FunFam" id="3.30.565.10:FF:000006">
    <property type="entry name" value="Sensor histidine kinase WalK"/>
    <property type="match status" value="1"/>
</dbReference>
<evidence type="ECO:0000256" key="5">
    <source>
        <dbReference type="ARBA" id="ARBA00022777"/>
    </source>
</evidence>
<dbReference type="Gene3D" id="3.30.565.10">
    <property type="entry name" value="Histidine kinase-like ATPase, C-terminal domain"/>
    <property type="match status" value="1"/>
</dbReference>
<evidence type="ECO:0000256" key="4">
    <source>
        <dbReference type="ARBA" id="ARBA00022679"/>
    </source>
</evidence>
<evidence type="ECO:0000256" key="3">
    <source>
        <dbReference type="ARBA" id="ARBA00022553"/>
    </source>
</evidence>
<keyword evidence="8" id="KW-1185">Reference proteome</keyword>
<dbReference type="AlphaFoldDB" id="I0K1T1"/>
<dbReference type="InterPro" id="IPR003661">
    <property type="entry name" value="HisK_dim/P_dom"/>
</dbReference>
<dbReference type="EMBL" id="HE796683">
    <property type="protein sequence ID" value="CCG98084.1"/>
    <property type="molecule type" value="Genomic_DNA"/>
</dbReference>
<dbReference type="OrthoDB" id="927680at2"/>
<evidence type="ECO:0000256" key="1">
    <source>
        <dbReference type="ARBA" id="ARBA00000085"/>
    </source>
</evidence>
<dbReference type="Gene3D" id="3.30.450.20">
    <property type="entry name" value="PAS domain"/>
    <property type="match status" value="2"/>
</dbReference>
<proteinExistence type="predicted"/>
<dbReference type="SMART" id="SM00388">
    <property type="entry name" value="HisKA"/>
    <property type="match status" value="1"/>
</dbReference>
<dbReference type="PROSITE" id="PS50109">
    <property type="entry name" value="HIS_KIN"/>
    <property type="match status" value="1"/>
</dbReference>
<keyword evidence="3" id="KW-0597">Phosphoprotein</keyword>
<name>I0K1T1_9BACT</name>
<organism evidence="7 8">
    <name type="scientific">Fibrella aestuarina BUZ 2</name>
    <dbReference type="NCBI Taxonomy" id="1166018"/>
    <lineage>
        <taxon>Bacteria</taxon>
        <taxon>Pseudomonadati</taxon>
        <taxon>Bacteroidota</taxon>
        <taxon>Cytophagia</taxon>
        <taxon>Cytophagales</taxon>
        <taxon>Spirosomataceae</taxon>
        <taxon>Fibrella</taxon>
    </lineage>
</organism>
<dbReference type="InterPro" id="IPR036097">
    <property type="entry name" value="HisK_dim/P_sf"/>
</dbReference>
<dbReference type="PANTHER" id="PTHR43304">
    <property type="entry name" value="PHYTOCHROME-LIKE PROTEIN CPH1"/>
    <property type="match status" value="1"/>
</dbReference>
<dbReference type="InterPro" id="IPR052162">
    <property type="entry name" value="Sensor_kinase/Photoreceptor"/>
</dbReference>
<keyword evidence="5 7" id="KW-0418">Kinase</keyword>
<feature type="domain" description="Histidine kinase" evidence="6">
    <location>
        <begin position="294"/>
        <end position="520"/>
    </location>
</feature>
<dbReference type="SUPFAM" id="SSF47384">
    <property type="entry name" value="Homodimeric domain of signal transducing histidine kinase"/>
    <property type="match status" value="1"/>
</dbReference>
<dbReference type="GO" id="GO:0000155">
    <property type="term" value="F:phosphorelay sensor kinase activity"/>
    <property type="evidence" value="ECO:0007669"/>
    <property type="project" value="InterPro"/>
</dbReference>
<dbReference type="Pfam" id="PF02518">
    <property type="entry name" value="HATPase_c"/>
    <property type="match status" value="1"/>
</dbReference>
<dbReference type="InterPro" id="IPR003594">
    <property type="entry name" value="HATPase_dom"/>
</dbReference>
<dbReference type="Gene3D" id="1.10.287.130">
    <property type="match status" value="1"/>
</dbReference>
<evidence type="ECO:0000313" key="7">
    <source>
        <dbReference type="EMBL" id="CCG98084.1"/>
    </source>
</evidence>
<comment type="catalytic activity">
    <reaction evidence="1">
        <text>ATP + protein L-histidine = ADP + protein N-phospho-L-histidine.</text>
        <dbReference type="EC" id="2.7.13.3"/>
    </reaction>
</comment>
<dbReference type="EC" id="2.7.13.3" evidence="2"/>
<dbReference type="CDD" id="cd00130">
    <property type="entry name" value="PAS"/>
    <property type="match status" value="1"/>
</dbReference>
<dbReference type="eggNOG" id="COG4251">
    <property type="taxonomic scope" value="Bacteria"/>
</dbReference>
<evidence type="ECO:0000256" key="2">
    <source>
        <dbReference type="ARBA" id="ARBA00012438"/>
    </source>
</evidence>
<keyword evidence="4" id="KW-0808">Transferase</keyword>
<dbReference type="InterPro" id="IPR005467">
    <property type="entry name" value="His_kinase_dom"/>
</dbReference>
<dbReference type="InterPro" id="IPR036890">
    <property type="entry name" value="HATPase_C_sf"/>
</dbReference>
<dbReference type="STRING" id="1166018.FAES_0070"/>
<dbReference type="Proteomes" id="UP000011058">
    <property type="component" value="Chromosome"/>
</dbReference>
<dbReference type="InterPro" id="IPR035965">
    <property type="entry name" value="PAS-like_dom_sf"/>
</dbReference>
<dbReference type="HOGENOM" id="CLU_000445_114_71_10"/>
<dbReference type="RefSeq" id="WP_015329184.1">
    <property type="nucleotide sequence ID" value="NC_020054.1"/>
</dbReference>
<sequence length="521" mass="58532">MNASVDYASPPGTTPAQSGNATQIELLRAIVEHTASANSLWEPVWDEFGQLVDFRYVFINPATARYLNKTADQLVGKLVSDEVPGFKTDKHFDLFAQVFLTNTPLRREVLHPSLKRWMDVSVSRVGNNLLMSFYDTHEIHLAAERNQAQAELLQRVVDHSPSGMILMEAVRDEAGTIVDFRYLLTNQMNATLTNRSVDEMTGQLVSTLFPNYQTLDLFRTLVHVTNTGETVENTFDYDQFGVKGTFDGYYVKQDDGVLFTFVNITRLRDQQQQLEQMNRELTRSNESLQQFAYIASHDLQEPLRKVQSFGQMLADQYGTQLDTNAIDLLARMQGAAKRMSGLIHDLLNYARLSTEKEPFVSVSLSRLVDEALNDLNLRIQSTQPTIAIDPLPTVQGRPVQLLQVFQNLLNNALKFQPAGQHPHIKISCRPADPAHLPAHLAQNQPYWQIDVQDNGIGFDQQHAERIFEVFQRLHGKNKFVGTGIGLSVCRRVAENHGGTITATSELGKGATFSVFLPQTSA</sequence>
<dbReference type="InterPro" id="IPR004358">
    <property type="entry name" value="Sig_transdc_His_kin-like_C"/>
</dbReference>
<dbReference type="SUPFAM" id="SSF55874">
    <property type="entry name" value="ATPase domain of HSP90 chaperone/DNA topoisomerase II/histidine kinase"/>
    <property type="match status" value="1"/>
</dbReference>
<dbReference type="PANTHER" id="PTHR43304:SF1">
    <property type="entry name" value="PAC DOMAIN-CONTAINING PROTEIN"/>
    <property type="match status" value="1"/>
</dbReference>